<comment type="caution">
    <text evidence="1">The sequence shown here is derived from an EMBL/GenBank/DDBJ whole genome shotgun (WGS) entry which is preliminary data.</text>
</comment>
<dbReference type="InterPro" id="IPR036397">
    <property type="entry name" value="RNaseH_sf"/>
</dbReference>
<reference evidence="1 2" key="1">
    <citation type="submission" date="2019-03" db="EMBL/GenBank/DDBJ databases">
        <title>Single cell metagenomics reveals metabolic interactions within the superorganism composed of flagellate Streblomastix strix and complex community of Bacteroidetes bacteria on its surface.</title>
        <authorList>
            <person name="Treitli S.C."/>
            <person name="Kolisko M."/>
            <person name="Husnik F."/>
            <person name="Keeling P."/>
            <person name="Hampl V."/>
        </authorList>
    </citation>
    <scope>NUCLEOTIDE SEQUENCE [LARGE SCALE GENOMIC DNA]</scope>
    <source>
        <strain evidence="1">ST1C</strain>
    </source>
</reference>
<name>A0A5J4WM56_9EUKA</name>
<dbReference type="OrthoDB" id="10024116at2759"/>
<evidence type="ECO:0000313" key="1">
    <source>
        <dbReference type="EMBL" id="KAA6395696.1"/>
    </source>
</evidence>
<dbReference type="AlphaFoldDB" id="A0A5J4WM56"/>
<proteinExistence type="predicted"/>
<dbReference type="PANTHER" id="PTHR47326:SF1">
    <property type="entry name" value="HTH PSQ-TYPE DOMAIN-CONTAINING PROTEIN"/>
    <property type="match status" value="1"/>
</dbReference>
<sequence length="346" mass="40019">MARRSQQDRIQAVYDFARLGSARAVARTMPGSEKSNREFVERCVSSFEGSGSIQDKQRDGRPPSTLADDKISDILADFDAQPLLSYRSREAESSVPRSSLQRLADQFGYNSYRGNAVQELSTQDKLNRHAFSLLMLEKAQRIPDFFFKIWFSDECLFELGGQPNVKNMYYLSRENPSFHFDKPHKVKGKMTWVAVSGAGLIGPFFFEKNVNTQSFQQLLCDQFLPELNARHGIASQYFFQQDGTPAHYARDYREILDYIFLRRWIGREGPIKWPARSPDLSPLDFWLWGTLRDQVYKQNPKTVEELQSQINYYCQNIPVDQCKRAMRSFESRLIKCRASGGQHVEV</sequence>
<dbReference type="Gene3D" id="3.30.420.10">
    <property type="entry name" value="Ribonuclease H-like superfamily/Ribonuclease H"/>
    <property type="match status" value="1"/>
</dbReference>
<gene>
    <name evidence="1" type="ORF">EZS28_008775</name>
</gene>
<dbReference type="EMBL" id="SNRW01001613">
    <property type="protein sequence ID" value="KAA6395696.1"/>
    <property type="molecule type" value="Genomic_DNA"/>
</dbReference>
<organism evidence="1 2">
    <name type="scientific">Streblomastix strix</name>
    <dbReference type="NCBI Taxonomy" id="222440"/>
    <lineage>
        <taxon>Eukaryota</taxon>
        <taxon>Metamonada</taxon>
        <taxon>Preaxostyla</taxon>
        <taxon>Oxymonadida</taxon>
        <taxon>Streblomastigidae</taxon>
        <taxon>Streblomastix</taxon>
    </lineage>
</organism>
<protein>
    <submittedName>
        <fullName evidence="1">Putative transposable element tc3 transposase</fullName>
    </submittedName>
</protein>
<dbReference type="PANTHER" id="PTHR47326">
    <property type="entry name" value="TRANSPOSABLE ELEMENT TC3 TRANSPOSASE-LIKE PROTEIN"/>
    <property type="match status" value="1"/>
</dbReference>
<dbReference type="Proteomes" id="UP000324800">
    <property type="component" value="Unassembled WGS sequence"/>
</dbReference>
<accession>A0A5J4WM56</accession>
<dbReference type="GO" id="GO:0003676">
    <property type="term" value="F:nucleic acid binding"/>
    <property type="evidence" value="ECO:0007669"/>
    <property type="project" value="InterPro"/>
</dbReference>
<evidence type="ECO:0000313" key="2">
    <source>
        <dbReference type="Proteomes" id="UP000324800"/>
    </source>
</evidence>